<protein>
    <submittedName>
        <fullName evidence="1">Uncharacterized protein</fullName>
    </submittedName>
</protein>
<organism evidence="1">
    <name type="scientific">bioreactor metagenome</name>
    <dbReference type="NCBI Taxonomy" id="1076179"/>
    <lineage>
        <taxon>unclassified sequences</taxon>
        <taxon>metagenomes</taxon>
        <taxon>ecological metagenomes</taxon>
    </lineage>
</organism>
<name>A0A645I5B8_9ZZZZ</name>
<dbReference type="EMBL" id="VSSQ01106861">
    <property type="protein sequence ID" value="MPN46300.1"/>
    <property type="molecule type" value="Genomic_DNA"/>
</dbReference>
<dbReference type="AlphaFoldDB" id="A0A645I5B8"/>
<comment type="caution">
    <text evidence="1">The sequence shown here is derived from an EMBL/GenBank/DDBJ whole genome shotgun (WGS) entry which is preliminary data.</text>
</comment>
<gene>
    <name evidence="1" type="ORF">SDC9_193886</name>
</gene>
<proteinExistence type="predicted"/>
<reference evidence="1" key="1">
    <citation type="submission" date="2019-08" db="EMBL/GenBank/DDBJ databases">
        <authorList>
            <person name="Kucharzyk K."/>
            <person name="Murdoch R.W."/>
            <person name="Higgins S."/>
            <person name="Loffler F."/>
        </authorList>
    </citation>
    <scope>NUCLEOTIDE SEQUENCE</scope>
</reference>
<accession>A0A645I5B8</accession>
<sequence length="129" mass="14585">MQGLYRVPDLPGGEFYNQKIGKPSSLFVPSFPLPEYGKCADAHIAALHRFISEGCQDMRYSSTGGGFSLRPGYPDDFYLFTPRRGEEPGKIVDHHPGMGKHRMIGWDGWILDNDVRPEEIFTPMCSRYA</sequence>
<evidence type="ECO:0000313" key="1">
    <source>
        <dbReference type="EMBL" id="MPN46300.1"/>
    </source>
</evidence>